<proteinExistence type="predicted"/>
<dbReference type="AlphaFoldDB" id="Q8GAM0"/>
<feature type="region of interest" description="Disordered" evidence="1">
    <location>
        <begin position="1"/>
        <end position="30"/>
    </location>
</feature>
<keyword evidence="2" id="KW-0614">Plasmid</keyword>
<name>Q8GAM0_PAENI</name>
<feature type="compositionally biased region" description="Polar residues" evidence="1">
    <location>
        <begin position="1"/>
        <end position="16"/>
    </location>
</feature>
<protein>
    <submittedName>
        <fullName evidence="2">Uncharacterized protein</fullName>
    </submittedName>
</protein>
<geneLocation type="plasmid" evidence="2">
    <name>pAO1</name>
</geneLocation>
<reference evidence="2" key="1">
    <citation type="journal article" date="2003" name="J. Bacteriol.">
        <title>Sequence of the 165-kilobase catabolic plasmid pAO1 from Arthrobacter nicotinovorans and identification of a pAO1-dependent nicotine uptake system.</title>
        <authorList>
            <person name="Igloi G.L."/>
            <person name="Brandsch R."/>
        </authorList>
    </citation>
    <scope>NUCLEOTIDE SEQUENCE [LARGE SCALE GENOMIC DNA]</scope>
    <source>
        <strain evidence="2">ATCC 49919</strain>
        <plasmid evidence="2">pAO1</plasmid>
    </source>
</reference>
<dbReference type="EMBL" id="AJ507836">
    <property type="protein sequence ID" value="CAD47884.1"/>
    <property type="molecule type" value="Genomic_DNA"/>
</dbReference>
<evidence type="ECO:0000313" key="2">
    <source>
        <dbReference type="EMBL" id="CAD47884.1"/>
    </source>
</evidence>
<sequence length="116" mass="12021">MTNAGVAQRQSLSTVSCGPPSADAERTAQGDLAGLSLRRATGNRSCLSASTGSAPCTRTRWQRTTSVDLRHVLFCTPRHVRTLTSCGVGRETALVFPVGGGYCVALSALGAQIRGA</sequence>
<reference evidence="2" key="2">
    <citation type="submission" date="2013-12" db="EMBL/GenBank/DDBJ databases">
        <authorList>
            <person name="Mihasan M."/>
            <person name="Brandsch R."/>
        </authorList>
    </citation>
    <scope>NUCLEOTIDE SEQUENCE</scope>
    <source>
        <strain evidence="2">ATCC 49919</strain>
        <plasmid evidence="2">pAO1</plasmid>
    </source>
</reference>
<evidence type="ECO:0000256" key="1">
    <source>
        <dbReference type="SAM" id="MobiDB-lite"/>
    </source>
</evidence>
<accession>Q8GAM0</accession>
<organism evidence="2">
    <name type="scientific">Paenarthrobacter nicotinovorans</name>
    <name type="common">Arthrobacter nicotinovorans</name>
    <dbReference type="NCBI Taxonomy" id="29320"/>
    <lineage>
        <taxon>Bacteria</taxon>
        <taxon>Bacillati</taxon>
        <taxon>Actinomycetota</taxon>
        <taxon>Actinomycetes</taxon>
        <taxon>Micrococcales</taxon>
        <taxon>Micrococcaceae</taxon>
        <taxon>Paenarthrobacter</taxon>
    </lineage>
</organism>